<evidence type="ECO:0000313" key="18">
    <source>
        <dbReference type="EMBL" id="QLH16106.1"/>
    </source>
</evidence>
<evidence type="ECO:0000256" key="10">
    <source>
        <dbReference type="ARBA" id="ARBA00022741"/>
    </source>
</evidence>
<accession>A0A7H9BZ97</accession>
<keyword evidence="5" id="KW-0716">Sensory transduction</keyword>
<keyword evidence="7" id="KW-0288">FMN</keyword>
<evidence type="ECO:0000256" key="8">
    <source>
        <dbReference type="ARBA" id="ARBA00022679"/>
    </source>
</evidence>
<evidence type="ECO:0000259" key="17">
    <source>
        <dbReference type="PROSITE" id="PS50113"/>
    </source>
</evidence>
<feature type="domain" description="PAC" evidence="17">
    <location>
        <begin position="377"/>
        <end position="429"/>
    </location>
</feature>
<gene>
    <name evidence="18" type="ORF">HYQ43_18570</name>
</gene>
<dbReference type="PANTHER" id="PTHR41523:SF8">
    <property type="entry name" value="ETHYLENE RESPONSE SENSOR PROTEIN"/>
    <property type="match status" value="1"/>
</dbReference>
<evidence type="ECO:0000256" key="1">
    <source>
        <dbReference type="ARBA" id="ARBA00000085"/>
    </source>
</evidence>
<dbReference type="PROSITE" id="PS50112">
    <property type="entry name" value="PAS"/>
    <property type="match status" value="1"/>
</dbReference>
<protein>
    <recommendedName>
        <fullName evidence="2">histidine kinase</fullName>
        <ecNumber evidence="2">2.7.13.3</ecNumber>
    </recommendedName>
</protein>
<keyword evidence="14" id="KW-0843">Virulence</keyword>
<evidence type="ECO:0000256" key="3">
    <source>
        <dbReference type="ARBA" id="ARBA00022543"/>
    </source>
</evidence>
<dbReference type="FunFam" id="3.30.450.20:FF:000099">
    <property type="entry name" value="Sensory box sensor histidine kinase"/>
    <property type="match status" value="1"/>
</dbReference>
<dbReference type="InterPro" id="IPR036890">
    <property type="entry name" value="HATPase_C_sf"/>
</dbReference>
<dbReference type="PANTHER" id="PTHR41523">
    <property type="entry name" value="TWO-COMPONENT SYSTEM SENSOR PROTEIN"/>
    <property type="match status" value="1"/>
</dbReference>
<keyword evidence="13" id="KW-0157">Chromophore</keyword>
<dbReference type="EMBL" id="CP058690">
    <property type="protein sequence ID" value="QLH16106.1"/>
    <property type="molecule type" value="Genomic_DNA"/>
</dbReference>
<keyword evidence="15" id="KW-0675">Receptor</keyword>
<name>A0A7H9BZ97_PARPN</name>
<dbReference type="Pfam" id="PF13426">
    <property type="entry name" value="PAS_9"/>
    <property type="match status" value="1"/>
</dbReference>
<dbReference type="EC" id="2.7.13.3" evidence="2"/>
<dbReference type="Proteomes" id="UP000509322">
    <property type="component" value="Chromosome 2"/>
</dbReference>
<proteinExistence type="predicted"/>
<keyword evidence="12" id="KW-0067">ATP-binding</keyword>
<dbReference type="GO" id="GO:0005524">
    <property type="term" value="F:ATP binding"/>
    <property type="evidence" value="ECO:0007669"/>
    <property type="project" value="UniProtKB-KW"/>
</dbReference>
<dbReference type="SUPFAM" id="SSF55874">
    <property type="entry name" value="ATPase domain of HSP90 chaperone/DNA topoisomerase II/histidine kinase"/>
    <property type="match status" value="1"/>
</dbReference>
<reference evidence="18 19" key="1">
    <citation type="submission" date="2020-07" db="EMBL/GenBank/DDBJ databases">
        <title>The complete genome of Paracoccus pantotrophus ACCC 10489.</title>
        <authorList>
            <person name="Si Y."/>
        </authorList>
    </citation>
    <scope>NUCLEOTIDE SEQUENCE [LARGE SCALE GENOMIC DNA]</scope>
    <source>
        <strain evidence="18 19">ACCC10489</strain>
    </source>
</reference>
<evidence type="ECO:0000256" key="15">
    <source>
        <dbReference type="ARBA" id="ARBA00023170"/>
    </source>
</evidence>
<evidence type="ECO:0000256" key="14">
    <source>
        <dbReference type="ARBA" id="ARBA00023026"/>
    </source>
</evidence>
<keyword evidence="6" id="KW-0285">Flavoprotein</keyword>
<evidence type="ECO:0000256" key="13">
    <source>
        <dbReference type="ARBA" id="ARBA00022991"/>
    </source>
</evidence>
<dbReference type="InterPro" id="IPR011102">
    <property type="entry name" value="Sig_transdc_His_kinase_HWE"/>
</dbReference>
<keyword evidence="4" id="KW-0597">Phosphoprotein</keyword>
<dbReference type="Pfam" id="PF07536">
    <property type="entry name" value="HWE_HK"/>
    <property type="match status" value="1"/>
</dbReference>
<comment type="catalytic activity">
    <reaction evidence="1">
        <text>ATP + protein L-histidine = ADP + protein N-phospho-L-histidine.</text>
        <dbReference type="EC" id="2.7.13.3"/>
    </reaction>
</comment>
<dbReference type="GO" id="GO:0009881">
    <property type="term" value="F:photoreceptor activity"/>
    <property type="evidence" value="ECO:0007669"/>
    <property type="project" value="UniProtKB-KW"/>
</dbReference>
<dbReference type="InterPro" id="IPR013655">
    <property type="entry name" value="PAS_fold_3"/>
</dbReference>
<dbReference type="SMART" id="SM00086">
    <property type="entry name" value="PAC"/>
    <property type="match status" value="2"/>
</dbReference>
<evidence type="ECO:0000256" key="2">
    <source>
        <dbReference type="ARBA" id="ARBA00012438"/>
    </source>
</evidence>
<evidence type="ECO:0000256" key="6">
    <source>
        <dbReference type="ARBA" id="ARBA00022630"/>
    </source>
</evidence>
<evidence type="ECO:0000256" key="4">
    <source>
        <dbReference type="ARBA" id="ARBA00022553"/>
    </source>
</evidence>
<dbReference type="NCBIfam" id="TIGR00229">
    <property type="entry name" value="sensory_box"/>
    <property type="match status" value="2"/>
</dbReference>
<dbReference type="Gene3D" id="3.30.450.20">
    <property type="entry name" value="PAS domain"/>
    <property type="match status" value="3"/>
</dbReference>
<dbReference type="InterPro" id="IPR000014">
    <property type="entry name" value="PAS"/>
</dbReference>
<evidence type="ECO:0000256" key="11">
    <source>
        <dbReference type="ARBA" id="ARBA00022777"/>
    </source>
</evidence>
<dbReference type="RefSeq" id="WP_179921956.1">
    <property type="nucleotide sequence ID" value="NZ_CP058690.1"/>
</dbReference>
<keyword evidence="3" id="KW-0600">Photoreceptor protein</keyword>
<evidence type="ECO:0000259" key="16">
    <source>
        <dbReference type="PROSITE" id="PS50112"/>
    </source>
</evidence>
<keyword evidence="10" id="KW-0547">Nucleotide-binding</keyword>
<evidence type="ECO:0000256" key="12">
    <source>
        <dbReference type="ARBA" id="ARBA00022840"/>
    </source>
</evidence>
<evidence type="ECO:0000256" key="5">
    <source>
        <dbReference type="ARBA" id="ARBA00022606"/>
    </source>
</evidence>
<organism evidence="18 19">
    <name type="scientific">Paracoccus pantotrophus</name>
    <name type="common">Thiosphaera pantotropha</name>
    <dbReference type="NCBI Taxonomy" id="82367"/>
    <lineage>
        <taxon>Bacteria</taxon>
        <taxon>Pseudomonadati</taxon>
        <taxon>Pseudomonadota</taxon>
        <taxon>Alphaproteobacteria</taxon>
        <taxon>Rhodobacterales</taxon>
        <taxon>Paracoccaceae</taxon>
        <taxon>Paracoccus</taxon>
    </lineage>
</organism>
<feature type="domain" description="PAC" evidence="17">
    <location>
        <begin position="251"/>
        <end position="303"/>
    </location>
</feature>
<dbReference type="SMART" id="SM00911">
    <property type="entry name" value="HWE_HK"/>
    <property type="match status" value="1"/>
</dbReference>
<feature type="domain" description="PAS" evidence="16">
    <location>
        <begin position="304"/>
        <end position="374"/>
    </location>
</feature>
<dbReference type="InterPro" id="IPR035965">
    <property type="entry name" value="PAS-like_dom_sf"/>
</dbReference>
<dbReference type="AlphaFoldDB" id="A0A7H9BZ97"/>
<dbReference type="InterPro" id="IPR001610">
    <property type="entry name" value="PAC"/>
</dbReference>
<evidence type="ECO:0000313" key="19">
    <source>
        <dbReference type="Proteomes" id="UP000509322"/>
    </source>
</evidence>
<evidence type="ECO:0000256" key="7">
    <source>
        <dbReference type="ARBA" id="ARBA00022643"/>
    </source>
</evidence>
<dbReference type="SUPFAM" id="SSF55785">
    <property type="entry name" value="PYP-like sensor domain (PAS domain)"/>
    <property type="match status" value="3"/>
</dbReference>
<keyword evidence="8" id="KW-0808">Transferase</keyword>
<sequence>MAERLFSGSGDFIGAADNIREIRTAILAVDWGNTPAGPIGAWPVALRATVRTILYAASPMAVLIGREGIVVCNAAAREIFGDAWRDAQGRPVFESLPVARSFYREKIDDAYRGKSHRLKDQPIRLVRDGVTTTCWFNLGLSPIMDDSGVVLGTLLAASETTAHVRTRRELTLAQERVEVALEAGGIVGTWDFDVPSRMMVINGSLAAQHGISSVEASKGIAIEKLFETLHDDDRQRVLAAIDEAVQSGEKFHSRFRAFTEDGAMHWYVASGRPARDEAGNITSFAGILLDTTSQSEVTAALEASNLRFDTLAEAIPQIVWSTDAQGNHDFFNQRWTEFTGIDHADITPSLWTSLVHPEDWSRVNRLWSHCLSTGEPYDIDYRFRHHADGYRWLRVIALPIRDTEGNIIRWYGTSTDIDDAKRLEAEREIVNRELDHRIGNLFAVINGLIGISSRDAEDVTSFANELKNRLLALHKAHQLGKARAANNAVSLRNLFAEILAPYRQAEWDGLSSEAETFLLKAESVSPFALVLHELATNSAKYGALSRPDGRIELSVTELGEQLAIEWYEPGVTMGKREDSGGGFGSNLLSAIVEGQFGGCFERRQTSGGIRIDLHIPKTAFFAEQSDAPDRANPE</sequence>
<dbReference type="Gene3D" id="3.30.565.10">
    <property type="entry name" value="Histidine kinase-like ATPase, C-terminal domain"/>
    <property type="match status" value="1"/>
</dbReference>
<dbReference type="SMART" id="SM00091">
    <property type="entry name" value="PAS"/>
    <property type="match status" value="3"/>
</dbReference>
<dbReference type="InterPro" id="IPR000700">
    <property type="entry name" value="PAS-assoc_C"/>
</dbReference>
<keyword evidence="11" id="KW-0418">Kinase</keyword>
<dbReference type="PROSITE" id="PS50113">
    <property type="entry name" value="PAC"/>
    <property type="match status" value="2"/>
</dbReference>
<dbReference type="CDD" id="cd00130">
    <property type="entry name" value="PAS"/>
    <property type="match status" value="3"/>
</dbReference>
<dbReference type="GO" id="GO:0004673">
    <property type="term" value="F:protein histidine kinase activity"/>
    <property type="evidence" value="ECO:0007669"/>
    <property type="project" value="UniProtKB-EC"/>
</dbReference>
<keyword evidence="9" id="KW-0677">Repeat</keyword>
<dbReference type="Pfam" id="PF08447">
    <property type="entry name" value="PAS_3"/>
    <property type="match status" value="2"/>
</dbReference>
<evidence type="ECO:0000256" key="9">
    <source>
        <dbReference type="ARBA" id="ARBA00022737"/>
    </source>
</evidence>